<reference evidence="9 10" key="1">
    <citation type="journal article" date="2022" name="Allergy">
        <title>Genome assembly and annotation of Periplaneta americana reveal a comprehensive cockroach allergen profile.</title>
        <authorList>
            <person name="Wang L."/>
            <person name="Xiong Q."/>
            <person name="Saelim N."/>
            <person name="Wang L."/>
            <person name="Nong W."/>
            <person name="Wan A.T."/>
            <person name="Shi M."/>
            <person name="Liu X."/>
            <person name="Cao Q."/>
            <person name="Hui J.H.L."/>
            <person name="Sookrung N."/>
            <person name="Leung T.F."/>
            <person name="Tungtrongchitr A."/>
            <person name="Tsui S.K.W."/>
        </authorList>
    </citation>
    <scope>NUCLEOTIDE SEQUENCE [LARGE SCALE GENOMIC DNA]</scope>
    <source>
        <strain evidence="9">PWHHKU_190912</strain>
    </source>
</reference>
<feature type="transmembrane region" description="Helical" evidence="8">
    <location>
        <begin position="344"/>
        <end position="363"/>
    </location>
</feature>
<dbReference type="Pfam" id="PF08395">
    <property type="entry name" value="7tm_7"/>
    <property type="match status" value="1"/>
</dbReference>
<dbReference type="PANTHER" id="PTHR21143">
    <property type="entry name" value="INVERTEBRATE GUSTATORY RECEPTOR"/>
    <property type="match status" value="1"/>
</dbReference>
<comment type="similarity">
    <text evidence="8">Belongs to the insect chemoreceptor superfamily. Gustatory receptor (GR) family.</text>
</comment>
<evidence type="ECO:0000256" key="8">
    <source>
        <dbReference type="RuleBase" id="RU363108"/>
    </source>
</evidence>
<evidence type="ECO:0000256" key="5">
    <source>
        <dbReference type="ARBA" id="ARBA00023136"/>
    </source>
</evidence>
<dbReference type="EMBL" id="JAJSOF020000023">
    <property type="protein sequence ID" value="KAJ4435574.1"/>
    <property type="molecule type" value="Genomic_DNA"/>
</dbReference>
<name>A0ABQ8SP18_PERAM</name>
<feature type="transmembrane region" description="Helical" evidence="8">
    <location>
        <begin position="268"/>
        <end position="290"/>
    </location>
</feature>
<evidence type="ECO:0000256" key="2">
    <source>
        <dbReference type="ARBA" id="ARBA00022475"/>
    </source>
</evidence>
<evidence type="ECO:0000313" key="10">
    <source>
        <dbReference type="Proteomes" id="UP001148838"/>
    </source>
</evidence>
<keyword evidence="6 8" id="KW-0675">Receptor</keyword>
<organism evidence="9 10">
    <name type="scientific">Periplaneta americana</name>
    <name type="common">American cockroach</name>
    <name type="synonym">Blatta americana</name>
    <dbReference type="NCBI Taxonomy" id="6978"/>
    <lineage>
        <taxon>Eukaryota</taxon>
        <taxon>Metazoa</taxon>
        <taxon>Ecdysozoa</taxon>
        <taxon>Arthropoda</taxon>
        <taxon>Hexapoda</taxon>
        <taxon>Insecta</taxon>
        <taxon>Pterygota</taxon>
        <taxon>Neoptera</taxon>
        <taxon>Polyneoptera</taxon>
        <taxon>Dictyoptera</taxon>
        <taxon>Blattodea</taxon>
        <taxon>Blattoidea</taxon>
        <taxon>Blattidae</taxon>
        <taxon>Blattinae</taxon>
        <taxon>Periplaneta</taxon>
    </lineage>
</organism>
<keyword evidence="2 8" id="KW-1003">Cell membrane</keyword>
<comment type="subcellular location">
    <subcellularLocation>
        <location evidence="1 8">Cell membrane</location>
        <topology evidence="1 8">Multi-pass membrane protein</topology>
    </subcellularLocation>
</comment>
<dbReference type="Proteomes" id="UP001148838">
    <property type="component" value="Unassembled WGS sequence"/>
</dbReference>
<evidence type="ECO:0000256" key="6">
    <source>
        <dbReference type="ARBA" id="ARBA00023170"/>
    </source>
</evidence>
<sequence>METLNPLVNKICDSRIKGTGVDQAVSPLPAAPDLRSVMESILVWVDYLLLFITVFCHLTAEEVKKTPCIVRKIILEPYFEKSVAKELLLLSSQLKDMKMIISGLVFVTWNRYRIPFLMIGEIFCKAGVCVIATKYIILVQYCYQKHKDLNYDIKSLTGITKTEIQIQELDQYNEHICDIVGTTEQNLPTCNGLPSTGIANVQRIRKLEEYYIDLYELIQMINSTYGYQILLCILHTFINQITYYNYLIDLITSDLSEAESMGTKNQETLAVIFGILSSVTFLIITVSCHLTSKESDKLLLFLHKLLLIQHFNSEITGQVQMFISQVSDLKVKFTSCGLFRIDMVLFYSFIGVISTYLIIFYQFR</sequence>
<gene>
    <name evidence="9" type="ORF">ANN_18190</name>
</gene>
<evidence type="ECO:0000256" key="4">
    <source>
        <dbReference type="ARBA" id="ARBA00022989"/>
    </source>
</evidence>
<evidence type="ECO:0000313" key="9">
    <source>
        <dbReference type="EMBL" id="KAJ4435574.1"/>
    </source>
</evidence>
<evidence type="ECO:0000256" key="3">
    <source>
        <dbReference type="ARBA" id="ARBA00022692"/>
    </source>
</evidence>
<keyword evidence="4 8" id="KW-1133">Transmembrane helix</keyword>
<evidence type="ECO:0000256" key="7">
    <source>
        <dbReference type="ARBA" id="ARBA00023224"/>
    </source>
</evidence>
<comment type="caution">
    <text evidence="8">Lacks conserved residue(s) required for the propagation of feature annotation.</text>
</comment>
<comment type="caution">
    <text evidence="9">The sequence shown here is derived from an EMBL/GenBank/DDBJ whole genome shotgun (WGS) entry which is preliminary data.</text>
</comment>
<dbReference type="InterPro" id="IPR013604">
    <property type="entry name" value="7TM_chemorcpt"/>
</dbReference>
<proteinExistence type="inferred from homology"/>
<keyword evidence="3 8" id="KW-0812">Transmembrane</keyword>
<evidence type="ECO:0000256" key="1">
    <source>
        <dbReference type="ARBA" id="ARBA00004651"/>
    </source>
</evidence>
<feature type="transmembrane region" description="Helical" evidence="8">
    <location>
        <begin position="225"/>
        <end position="248"/>
    </location>
</feature>
<accession>A0ABQ8SP18</accession>
<protein>
    <recommendedName>
        <fullName evidence="8">Gustatory receptor</fullName>
    </recommendedName>
</protein>
<dbReference type="PANTHER" id="PTHR21143:SF104">
    <property type="entry name" value="GUSTATORY RECEPTOR 8A-RELATED"/>
    <property type="match status" value="1"/>
</dbReference>
<keyword evidence="5 8" id="KW-0472">Membrane</keyword>
<comment type="function">
    <text evidence="8">Gustatory receptor which mediates acceptance or avoidance behavior, depending on its substrates.</text>
</comment>
<keyword evidence="10" id="KW-1185">Reference proteome</keyword>
<keyword evidence="7 8" id="KW-0807">Transducer</keyword>